<dbReference type="EMBL" id="JAIKTU010000002">
    <property type="protein sequence ID" value="MBY0754321.1"/>
    <property type="molecule type" value="Genomic_DNA"/>
</dbReference>
<evidence type="ECO:0000313" key="4">
    <source>
        <dbReference type="Proteomes" id="UP001299068"/>
    </source>
</evidence>
<proteinExistence type="predicted"/>
<organism evidence="3 4">
    <name type="scientific">Clostridium sardiniense</name>
    <name type="common">Clostridium absonum</name>
    <dbReference type="NCBI Taxonomy" id="29369"/>
    <lineage>
        <taxon>Bacteria</taxon>
        <taxon>Bacillati</taxon>
        <taxon>Bacillota</taxon>
        <taxon>Clostridia</taxon>
        <taxon>Eubacteriales</taxon>
        <taxon>Clostridiaceae</taxon>
        <taxon>Clostridium</taxon>
    </lineage>
</organism>
<name>A0ABS7KU21_CLOSR</name>
<comment type="caution">
    <text evidence="3">The sequence shown here is derived from an EMBL/GenBank/DDBJ whole genome shotgun (WGS) entry which is preliminary data.</text>
</comment>
<keyword evidence="1" id="KW-1133">Transmembrane helix</keyword>
<evidence type="ECO:0000259" key="2">
    <source>
        <dbReference type="Pfam" id="PF16111"/>
    </source>
</evidence>
<gene>
    <name evidence="3" type="ORF">K5V21_02520</name>
</gene>
<dbReference type="Proteomes" id="UP001299068">
    <property type="component" value="Unassembled WGS sequence"/>
</dbReference>
<keyword evidence="4" id="KW-1185">Reference proteome</keyword>
<protein>
    <submittedName>
        <fullName evidence="3">DUF4829 domain-containing protein</fullName>
    </submittedName>
</protein>
<accession>A0ABS7KU21</accession>
<sequence>MKKLMFAIVGVILVFISFYIGINRPEIVIEDSFRYENSHNKEDLAKCYVNGDEIDFSYIDSIKKIELKDLKRVKDNKEYDNYLKNAGLTDSDISRENIIIFNVKYYVEVKANSKTYKEKTGTYNKKFIVTREGKLTGWKIKEVIDIKK</sequence>
<reference evidence="3 4" key="1">
    <citation type="journal article" date="2021" name="Cell Host Microbe">
        <title>in vivo commensal control of Clostridioides difficile virulence.</title>
        <authorList>
            <person name="Girinathan B.P."/>
            <person name="Dibenedetto N."/>
            <person name="Worley J.N."/>
            <person name="Peltier J."/>
            <person name="Arrieta-Ortiz M.L."/>
            <person name="Rupa Christinal Immanuel S."/>
            <person name="Lavin R."/>
            <person name="Delaney M.L."/>
            <person name="Cummins C."/>
            <person name="Hoffmann M."/>
            <person name="Luo Y."/>
            <person name="Gonzalez-Escalona N."/>
            <person name="Allard M."/>
            <person name="Onderdonk A.B."/>
            <person name="Gerber G.K."/>
            <person name="Sonenshein A.L."/>
            <person name="Baliga N."/>
            <person name="Dupuy B."/>
            <person name="Bry L."/>
        </authorList>
    </citation>
    <scope>NUCLEOTIDE SEQUENCE [LARGE SCALE GENOMIC DNA]</scope>
    <source>
        <strain evidence="3 4">DSM 599</strain>
    </source>
</reference>
<evidence type="ECO:0000313" key="3">
    <source>
        <dbReference type="EMBL" id="MBY0754321.1"/>
    </source>
</evidence>
<keyword evidence="1" id="KW-0472">Membrane</keyword>
<feature type="domain" description="DUF4829" evidence="2">
    <location>
        <begin position="28"/>
        <end position="142"/>
    </location>
</feature>
<dbReference type="InterPro" id="IPR032256">
    <property type="entry name" value="DUF4829"/>
</dbReference>
<dbReference type="RefSeq" id="WP_221858867.1">
    <property type="nucleotide sequence ID" value="NZ_JAIKTU010000002.1"/>
</dbReference>
<feature type="transmembrane region" description="Helical" evidence="1">
    <location>
        <begin position="5"/>
        <end position="22"/>
    </location>
</feature>
<keyword evidence="1" id="KW-0812">Transmembrane</keyword>
<evidence type="ECO:0000256" key="1">
    <source>
        <dbReference type="SAM" id="Phobius"/>
    </source>
</evidence>
<dbReference type="Pfam" id="PF16111">
    <property type="entry name" value="DUF4829"/>
    <property type="match status" value="1"/>
</dbReference>